<dbReference type="RefSeq" id="WP_326440251.1">
    <property type="nucleotide sequence ID" value="NZ_JAYMFH010000009.1"/>
</dbReference>
<sequence length="225" mass="25210">MARKRYSYILMKRATCISATREPAFFLYTGLVLTGEGFPLHRALLECRYAVIAAQGRFSNSHERNDYFHATEDSLETRERVFSTLRKHSNDARGYAAILEKAALAPNRQTPEELFQTAAQSLLSALVTTETRNASYSHISIMLDSIPVQKKRKAIVGTLKRALATVLEGTGMTFTVMPMASKSDLALQAVDYYAWALYRKWESNDPSQLARLGDVSIHTIRVAPS</sequence>
<organism evidence="1 2">
    <name type="scientific">Adlercreutzia shanghongiae</name>
    <dbReference type="NCBI Taxonomy" id="3111773"/>
    <lineage>
        <taxon>Bacteria</taxon>
        <taxon>Bacillati</taxon>
        <taxon>Actinomycetota</taxon>
        <taxon>Coriobacteriia</taxon>
        <taxon>Eggerthellales</taxon>
        <taxon>Eggerthellaceae</taxon>
        <taxon>Adlercreutzia</taxon>
    </lineage>
</organism>
<reference evidence="1 2" key="1">
    <citation type="submission" date="2024-01" db="EMBL/GenBank/DDBJ databases">
        <title>novel species in genus Adlercreutzia.</title>
        <authorList>
            <person name="Liu X."/>
        </authorList>
    </citation>
    <scope>NUCLEOTIDE SEQUENCE [LARGE SCALE GENOMIC DNA]</scope>
    <source>
        <strain evidence="1 2">R22</strain>
    </source>
</reference>
<keyword evidence="2" id="KW-1185">Reference proteome</keyword>
<gene>
    <name evidence="1" type="ORF">VJ920_07505</name>
</gene>
<protein>
    <submittedName>
        <fullName evidence="1">DUF3800 domain-containing protein</fullName>
    </submittedName>
</protein>
<evidence type="ECO:0000313" key="1">
    <source>
        <dbReference type="EMBL" id="MEC4295153.1"/>
    </source>
</evidence>
<dbReference type="EMBL" id="JAYMFH010000009">
    <property type="protein sequence ID" value="MEC4295153.1"/>
    <property type="molecule type" value="Genomic_DNA"/>
</dbReference>
<dbReference type="Proteomes" id="UP001343724">
    <property type="component" value="Unassembled WGS sequence"/>
</dbReference>
<name>A0ABU6IZL4_9ACTN</name>
<proteinExistence type="predicted"/>
<comment type="caution">
    <text evidence="1">The sequence shown here is derived from an EMBL/GenBank/DDBJ whole genome shotgun (WGS) entry which is preliminary data.</text>
</comment>
<evidence type="ECO:0000313" key="2">
    <source>
        <dbReference type="Proteomes" id="UP001343724"/>
    </source>
</evidence>
<accession>A0ABU6IZL4</accession>